<name>A0A6L3MLE6_9BURK</name>
<dbReference type="InterPro" id="IPR057326">
    <property type="entry name" value="KR_dom"/>
</dbReference>
<dbReference type="EMBL" id="VZOK01000102">
    <property type="protein sequence ID" value="KAB0631870.1"/>
    <property type="molecule type" value="Genomic_DNA"/>
</dbReference>
<feature type="region of interest" description="Disordered" evidence="4">
    <location>
        <begin position="1"/>
        <end position="24"/>
    </location>
</feature>
<gene>
    <name evidence="6" type="ORF">F7R25_34860</name>
</gene>
<dbReference type="PROSITE" id="PS00061">
    <property type="entry name" value="ADH_SHORT"/>
    <property type="match status" value="1"/>
</dbReference>
<dbReference type="PRINTS" id="PR00080">
    <property type="entry name" value="SDRFAMILY"/>
</dbReference>
<evidence type="ECO:0000256" key="2">
    <source>
        <dbReference type="ARBA" id="ARBA00023002"/>
    </source>
</evidence>
<dbReference type="Pfam" id="PF00106">
    <property type="entry name" value="adh_short"/>
    <property type="match status" value="1"/>
</dbReference>
<dbReference type="GO" id="GO:0016616">
    <property type="term" value="F:oxidoreductase activity, acting on the CH-OH group of donors, NAD or NADP as acceptor"/>
    <property type="evidence" value="ECO:0007669"/>
    <property type="project" value="UniProtKB-ARBA"/>
</dbReference>
<reference evidence="6 7" key="1">
    <citation type="submission" date="2019-09" db="EMBL/GenBank/DDBJ databases">
        <title>Draft genome sequences of 48 bacterial type strains from the CCUG.</title>
        <authorList>
            <person name="Tunovic T."/>
            <person name="Pineiro-Iglesias B."/>
            <person name="Unosson C."/>
            <person name="Inganas E."/>
            <person name="Ohlen M."/>
            <person name="Cardew S."/>
            <person name="Jensie-Markopoulos S."/>
            <person name="Salva-Serra F."/>
            <person name="Jaen-Luchoro D."/>
            <person name="Karlsson R."/>
            <person name="Svensson-Stadler L."/>
            <person name="Chun J."/>
            <person name="Moore E."/>
        </authorList>
    </citation>
    <scope>NUCLEOTIDE SEQUENCE [LARGE SCALE GENOMIC DNA]</scope>
    <source>
        <strain evidence="6 7">CCUG 65686</strain>
    </source>
</reference>
<protein>
    <submittedName>
        <fullName evidence="6">SDR family NAD(P)-dependent oxidoreductase</fullName>
    </submittedName>
</protein>
<evidence type="ECO:0000256" key="1">
    <source>
        <dbReference type="ARBA" id="ARBA00006484"/>
    </source>
</evidence>
<dbReference type="PANTHER" id="PTHR42760">
    <property type="entry name" value="SHORT-CHAIN DEHYDROGENASES/REDUCTASES FAMILY MEMBER"/>
    <property type="match status" value="1"/>
</dbReference>
<dbReference type="InterPro" id="IPR036291">
    <property type="entry name" value="NAD(P)-bd_dom_sf"/>
</dbReference>
<feature type="domain" description="Ketoreductase" evidence="5">
    <location>
        <begin position="31"/>
        <end position="225"/>
    </location>
</feature>
<keyword evidence="2" id="KW-0560">Oxidoreductase</keyword>
<dbReference type="FunFam" id="3.40.50.720:FF:000173">
    <property type="entry name" value="3-oxoacyl-[acyl-carrier protein] reductase"/>
    <property type="match status" value="1"/>
</dbReference>
<sequence length="281" mass="29648">MRCGSSMRRARPRNRRPTPSTRRSTMRIEGTTALVTGAASGIGKRFCEALLAAGAARVIALDHHAPGLRALADTLGAPARLRTMAVDVSQERAVAAAMATLVDDGQVPDVLVNNAGVLRDGRLATLDAHRYARKLPTAQWGSVLGINLTGPFLLAREFVAARLEADATRDGLIVNISSVSSAGNAGQSNYAAAKAGLDALTRTWALELAEHRVRVAGLAPGLTDTPMAATLDAATRARLIDEMPLKRMVSTDEIWLGLRFIIECDAYVGRTLAIDGGAAFG</sequence>
<dbReference type="SUPFAM" id="SSF51735">
    <property type="entry name" value="NAD(P)-binding Rossmann-fold domains"/>
    <property type="match status" value="1"/>
</dbReference>
<dbReference type="Proteomes" id="UP000473470">
    <property type="component" value="Unassembled WGS sequence"/>
</dbReference>
<dbReference type="SMART" id="SM00822">
    <property type="entry name" value="PKS_KR"/>
    <property type="match status" value="1"/>
</dbReference>
<comment type="caution">
    <text evidence="6">The sequence shown here is derived from an EMBL/GenBank/DDBJ whole genome shotgun (WGS) entry which is preliminary data.</text>
</comment>
<evidence type="ECO:0000256" key="3">
    <source>
        <dbReference type="RuleBase" id="RU000363"/>
    </source>
</evidence>
<evidence type="ECO:0000313" key="7">
    <source>
        <dbReference type="Proteomes" id="UP000473470"/>
    </source>
</evidence>
<dbReference type="InterPro" id="IPR002347">
    <property type="entry name" value="SDR_fam"/>
</dbReference>
<proteinExistence type="inferred from homology"/>
<accession>A0A6L3MLE6</accession>
<dbReference type="PANTHER" id="PTHR42760:SF135">
    <property type="entry name" value="BLL7886 PROTEIN"/>
    <property type="match status" value="1"/>
</dbReference>
<dbReference type="GO" id="GO:0030497">
    <property type="term" value="P:fatty acid elongation"/>
    <property type="evidence" value="ECO:0007669"/>
    <property type="project" value="TreeGrafter"/>
</dbReference>
<evidence type="ECO:0000259" key="5">
    <source>
        <dbReference type="SMART" id="SM00822"/>
    </source>
</evidence>
<evidence type="ECO:0000313" key="6">
    <source>
        <dbReference type="EMBL" id="KAB0631870.1"/>
    </source>
</evidence>
<comment type="similarity">
    <text evidence="1 3">Belongs to the short-chain dehydrogenases/reductases (SDR) family.</text>
</comment>
<evidence type="ECO:0000256" key="4">
    <source>
        <dbReference type="SAM" id="MobiDB-lite"/>
    </source>
</evidence>
<dbReference type="PRINTS" id="PR00081">
    <property type="entry name" value="GDHRDH"/>
</dbReference>
<organism evidence="6 7">
    <name type="scientific">Burkholderia stagnalis</name>
    <dbReference type="NCBI Taxonomy" id="1503054"/>
    <lineage>
        <taxon>Bacteria</taxon>
        <taxon>Pseudomonadati</taxon>
        <taxon>Pseudomonadota</taxon>
        <taxon>Betaproteobacteria</taxon>
        <taxon>Burkholderiales</taxon>
        <taxon>Burkholderiaceae</taxon>
        <taxon>Burkholderia</taxon>
        <taxon>Burkholderia cepacia complex</taxon>
    </lineage>
</organism>
<dbReference type="InterPro" id="IPR020904">
    <property type="entry name" value="Sc_DH/Rdtase_CS"/>
</dbReference>
<dbReference type="AlphaFoldDB" id="A0A6L3MLE6"/>
<dbReference type="Gene3D" id="3.40.50.720">
    <property type="entry name" value="NAD(P)-binding Rossmann-like Domain"/>
    <property type="match status" value="1"/>
</dbReference>